<dbReference type="Proteomes" id="UP001323405">
    <property type="component" value="Unassembled WGS sequence"/>
</dbReference>
<keyword evidence="4" id="KW-1185">Reference proteome</keyword>
<feature type="compositionally biased region" description="Basic and acidic residues" evidence="1">
    <location>
        <begin position="78"/>
        <end position="88"/>
    </location>
</feature>
<dbReference type="GeneID" id="87912172"/>
<evidence type="ECO:0000313" key="4">
    <source>
        <dbReference type="Proteomes" id="UP001323405"/>
    </source>
</evidence>
<dbReference type="Pfam" id="PF22980">
    <property type="entry name" value="Myb_DNA-bind_8"/>
    <property type="match status" value="1"/>
</dbReference>
<evidence type="ECO:0000313" key="3">
    <source>
        <dbReference type="EMBL" id="KAK4651380.1"/>
    </source>
</evidence>
<accession>A0ABR0G6M7</accession>
<feature type="region of interest" description="Disordered" evidence="1">
    <location>
        <begin position="54"/>
        <end position="132"/>
    </location>
</feature>
<feature type="region of interest" description="Disordered" evidence="1">
    <location>
        <begin position="167"/>
        <end position="197"/>
    </location>
</feature>
<evidence type="ECO:0000259" key="2">
    <source>
        <dbReference type="Pfam" id="PF22980"/>
    </source>
</evidence>
<sequence length="302" mass="31516">MPALDAEQHLRFLLSCVKHASAGRVNFDAVSQELGIVSKAAAAKRYERLLKAHDLTPTNVPKNGEASAAKTPTKRKRKDDPVPVKPETDESEEMPMMAKKKTAAAVKKGGKKGEDDLDDKNNGGGVKMSDIPEFSRHLLDGKKQEDGGEVEVEDEDEVVYMGESFTGMNGGQQGVKNGGGGGGGGGGEGGGEGDGNGWNFANQGFLLSQSRSPPVMMSSGRRGNLMGVRGGSDPSLTPVASLPRDMGFFSHHVLETPSSQGGVGGYDVSGSGSAASVAGGDVDLQRIYQEQFGGQGYEGWGN</sequence>
<gene>
    <name evidence="3" type="ORF">QC762_605759</name>
</gene>
<dbReference type="RefSeq" id="XP_062740355.1">
    <property type="nucleotide sequence ID" value="XM_062892265.1"/>
</dbReference>
<dbReference type="EMBL" id="JAFFHA010000008">
    <property type="protein sequence ID" value="KAK4651380.1"/>
    <property type="molecule type" value="Genomic_DNA"/>
</dbReference>
<name>A0ABR0G6M7_9PEZI</name>
<protein>
    <recommendedName>
        <fullName evidence="2">Myb-like DNA-binding domain-containing protein</fullName>
    </recommendedName>
</protein>
<organism evidence="3 4">
    <name type="scientific">Podospora pseudocomata</name>
    <dbReference type="NCBI Taxonomy" id="2093779"/>
    <lineage>
        <taxon>Eukaryota</taxon>
        <taxon>Fungi</taxon>
        <taxon>Dikarya</taxon>
        <taxon>Ascomycota</taxon>
        <taxon>Pezizomycotina</taxon>
        <taxon>Sordariomycetes</taxon>
        <taxon>Sordariomycetidae</taxon>
        <taxon>Sordariales</taxon>
        <taxon>Podosporaceae</taxon>
        <taxon>Podospora</taxon>
    </lineage>
</organism>
<proteinExistence type="predicted"/>
<reference evidence="3 4" key="1">
    <citation type="journal article" date="2023" name="bioRxiv">
        <title>High-quality genome assemblies of four members of thePodospora anserinaspecies complex.</title>
        <authorList>
            <person name="Ament-Velasquez S.L."/>
            <person name="Vogan A.A."/>
            <person name="Wallerman O."/>
            <person name="Hartmann F."/>
            <person name="Gautier V."/>
            <person name="Silar P."/>
            <person name="Giraud T."/>
            <person name="Johannesson H."/>
        </authorList>
    </citation>
    <scope>NUCLEOTIDE SEQUENCE [LARGE SCALE GENOMIC DNA]</scope>
    <source>
        <strain evidence="3 4">CBS 415.72m</strain>
    </source>
</reference>
<feature type="domain" description="Myb-like DNA-binding" evidence="2">
    <location>
        <begin position="7"/>
        <end position="54"/>
    </location>
</feature>
<feature type="compositionally biased region" description="Gly residues" evidence="1">
    <location>
        <begin position="168"/>
        <end position="196"/>
    </location>
</feature>
<dbReference type="InterPro" id="IPR054505">
    <property type="entry name" value="Myb_DNA-bind_8"/>
</dbReference>
<comment type="caution">
    <text evidence="3">The sequence shown here is derived from an EMBL/GenBank/DDBJ whole genome shotgun (WGS) entry which is preliminary data.</text>
</comment>
<evidence type="ECO:0000256" key="1">
    <source>
        <dbReference type="SAM" id="MobiDB-lite"/>
    </source>
</evidence>